<dbReference type="Gene3D" id="1.20.120.1760">
    <property type="match status" value="1"/>
</dbReference>
<gene>
    <name evidence="18" type="primary">pssA</name>
    <name evidence="18" type="ORF">H9863_01520</name>
</gene>
<evidence type="ECO:0000256" key="7">
    <source>
        <dbReference type="ARBA" id="ARBA00022516"/>
    </source>
</evidence>
<dbReference type="InterPro" id="IPR048254">
    <property type="entry name" value="CDP_ALCOHOL_P_TRANSF_CS"/>
</dbReference>
<comment type="catalytic activity">
    <reaction evidence="1">
        <text>a CDP-1,2-diacyl-sn-glycerol + L-serine = a 1,2-diacyl-sn-glycero-3-phospho-L-serine + CMP + H(+)</text>
        <dbReference type="Rhea" id="RHEA:16913"/>
        <dbReference type="ChEBI" id="CHEBI:15378"/>
        <dbReference type="ChEBI" id="CHEBI:33384"/>
        <dbReference type="ChEBI" id="CHEBI:57262"/>
        <dbReference type="ChEBI" id="CHEBI:58332"/>
        <dbReference type="ChEBI" id="CHEBI:60377"/>
        <dbReference type="EC" id="2.7.8.8"/>
    </reaction>
</comment>
<dbReference type="InterPro" id="IPR000462">
    <property type="entry name" value="CDP-OH_P_trans"/>
</dbReference>
<evidence type="ECO:0000256" key="12">
    <source>
        <dbReference type="ARBA" id="ARBA00023136"/>
    </source>
</evidence>
<evidence type="ECO:0000256" key="2">
    <source>
        <dbReference type="ARBA" id="ARBA00004141"/>
    </source>
</evidence>
<dbReference type="EC" id="2.7.8.8" evidence="5"/>
<sequence>MKKHIPNLITSMNAISGALAVGMAMYGELSLAAICILAGMVFDFFDGMVARLLHVKSELGKELDSLADVLSFGIAPAVLAHCLIVEVLPGGDIGYWKEWGWEERLLALLPLLIPAFSVYRLAKFNLDVRQTMSFIGMPVPAHALFWIGLVWGKNWSPDLYGALFGNAWVLGICVVILSLLLVSELPMFSLKVTGLGWQGNKIRYIYFLVLVLFACFLGRSVVFFVIPLYILFALVAFFSSLNQQQDHNQHSHNQVK</sequence>
<feature type="transmembrane region" description="Helical" evidence="17">
    <location>
        <begin position="163"/>
        <end position="183"/>
    </location>
</feature>
<dbReference type="PROSITE" id="PS00379">
    <property type="entry name" value="CDP_ALCOHOL_P_TRANSF"/>
    <property type="match status" value="1"/>
</dbReference>
<organism evidence="18 19">
    <name type="scientific">Candidatus Odoribacter faecigallinarum</name>
    <dbReference type="NCBI Taxonomy" id="2838706"/>
    <lineage>
        <taxon>Bacteria</taxon>
        <taxon>Pseudomonadati</taxon>
        <taxon>Bacteroidota</taxon>
        <taxon>Bacteroidia</taxon>
        <taxon>Bacteroidales</taxon>
        <taxon>Odoribacteraceae</taxon>
        <taxon>Odoribacter</taxon>
    </lineage>
</organism>
<evidence type="ECO:0000256" key="11">
    <source>
        <dbReference type="ARBA" id="ARBA00023098"/>
    </source>
</evidence>
<evidence type="ECO:0000256" key="9">
    <source>
        <dbReference type="ARBA" id="ARBA00022692"/>
    </source>
</evidence>
<evidence type="ECO:0000256" key="5">
    <source>
        <dbReference type="ARBA" id="ARBA00013174"/>
    </source>
</evidence>
<feature type="transmembrane region" description="Helical" evidence="17">
    <location>
        <begin position="204"/>
        <end position="237"/>
    </location>
</feature>
<dbReference type="GO" id="GO:0016020">
    <property type="term" value="C:membrane"/>
    <property type="evidence" value="ECO:0007669"/>
    <property type="project" value="UniProtKB-SubCell"/>
</dbReference>
<comment type="caution">
    <text evidence="18">The sequence shown here is derived from an EMBL/GenBank/DDBJ whole genome shotgun (WGS) entry which is preliminary data.</text>
</comment>
<dbReference type="GO" id="GO:0012505">
    <property type="term" value="C:endomembrane system"/>
    <property type="evidence" value="ECO:0007669"/>
    <property type="project" value="UniProtKB-SubCell"/>
</dbReference>
<keyword evidence="9 17" id="KW-0812">Transmembrane</keyword>
<evidence type="ECO:0000313" key="19">
    <source>
        <dbReference type="Proteomes" id="UP000824202"/>
    </source>
</evidence>
<evidence type="ECO:0000256" key="10">
    <source>
        <dbReference type="ARBA" id="ARBA00022989"/>
    </source>
</evidence>
<evidence type="ECO:0000313" key="18">
    <source>
        <dbReference type="EMBL" id="HIX02779.1"/>
    </source>
</evidence>
<dbReference type="InterPro" id="IPR004533">
    <property type="entry name" value="CDP-diaglyc--ser_O-PTrfase"/>
</dbReference>
<evidence type="ECO:0000256" key="1">
    <source>
        <dbReference type="ARBA" id="ARBA00000287"/>
    </source>
</evidence>
<evidence type="ECO:0000256" key="13">
    <source>
        <dbReference type="ARBA" id="ARBA00023209"/>
    </source>
</evidence>
<dbReference type="GO" id="GO:0008654">
    <property type="term" value="P:phospholipid biosynthetic process"/>
    <property type="evidence" value="ECO:0007669"/>
    <property type="project" value="UniProtKB-KW"/>
</dbReference>
<dbReference type="Proteomes" id="UP000824202">
    <property type="component" value="Unassembled WGS sequence"/>
</dbReference>
<feature type="transmembrane region" description="Helical" evidence="17">
    <location>
        <begin position="134"/>
        <end position="151"/>
    </location>
</feature>
<feature type="transmembrane region" description="Helical" evidence="17">
    <location>
        <begin position="105"/>
        <end position="122"/>
    </location>
</feature>
<keyword evidence="8 16" id="KW-0808">Transferase</keyword>
<reference evidence="18" key="2">
    <citation type="submission" date="2021-04" db="EMBL/GenBank/DDBJ databases">
        <authorList>
            <person name="Gilroy R."/>
        </authorList>
    </citation>
    <scope>NUCLEOTIDE SEQUENCE</scope>
    <source>
        <strain evidence="18">23274</strain>
    </source>
</reference>
<evidence type="ECO:0000256" key="3">
    <source>
        <dbReference type="ARBA" id="ARBA00004308"/>
    </source>
</evidence>
<protein>
    <recommendedName>
        <fullName evidence="6">CDP-diacylglycerol--serine O-phosphatidyltransferase</fullName>
        <ecNumber evidence="5">2.7.8.8</ecNumber>
    </recommendedName>
    <alternativeName>
        <fullName evidence="15">Phosphatidylserine synthase</fullName>
    </alternativeName>
</protein>
<proteinExistence type="inferred from homology"/>
<dbReference type="Pfam" id="PF01066">
    <property type="entry name" value="CDP-OH_P_transf"/>
    <property type="match status" value="1"/>
</dbReference>
<comment type="similarity">
    <text evidence="4 16">Belongs to the CDP-alcohol phosphatidyltransferase class-I family.</text>
</comment>
<keyword evidence="11" id="KW-0443">Lipid metabolism</keyword>
<keyword evidence="10 17" id="KW-1133">Transmembrane helix</keyword>
<evidence type="ECO:0000256" key="15">
    <source>
        <dbReference type="ARBA" id="ARBA00032361"/>
    </source>
</evidence>
<keyword evidence="13" id="KW-0594">Phospholipid biosynthesis</keyword>
<keyword evidence="12 17" id="KW-0472">Membrane</keyword>
<evidence type="ECO:0000256" key="16">
    <source>
        <dbReference type="RuleBase" id="RU003750"/>
    </source>
</evidence>
<dbReference type="InterPro" id="IPR043130">
    <property type="entry name" value="CDP-OH_PTrfase_TM_dom"/>
</dbReference>
<keyword evidence="14" id="KW-1208">Phospholipid metabolism</keyword>
<feature type="transmembrane region" description="Helical" evidence="17">
    <location>
        <begin position="31"/>
        <end position="53"/>
    </location>
</feature>
<comment type="subcellular location">
    <subcellularLocation>
        <location evidence="3">Endomembrane system</location>
    </subcellularLocation>
    <subcellularLocation>
        <location evidence="2">Membrane</location>
        <topology evidence="2">Multi-pass membrane protein</topology>
    </subcellularLocation>
</comment>
<accession>A0A9D1UYJ1</accession>
<dbReference type="EMBL" id="DXFT01000026">
    <property type="protein sequence ID" value="HIX02779.1"/>
    <property type="molecule type" value="Genomic_DNA"/>
</dbReference>
<evidence type="ECO:0000256" key="6">
    <source>
        <dbReference type="ARBA" id="ARBA00017171"/>
    </source>
</evidence>
<evidence type="ECO:0000256" key="8">
    <source>
        <dbReference type="ARBA" id="ARBA00022679"/>
    </source>
</evidence>
<evidence type="ECO:0000256" key="4">
    <source>
        <dbReference type="ARBA" id="ARBA00010441"/>
    </source>
</evidence>
<name>A0A9D1UYJ1_9BACT</name>
<dbReference type="GO" id="GO:0003882">
    <property type="term" value="F:CDP-diacylglycerol-serine O-phosphatidyltransferase activity"/>
    <property type="evidence" value="ECO:0007669"/>
    <property type="project" value="UniProtKB-EC"/>
</dbReference>
<evidence type="ECO:0000256" key="17">
    <source>
        <dbReference type="SAM" id="Phobius"/>
    </source>
</evidence>
<keyword evidence="7" id="KW-0444">Lipid biosynthesis</keyword>
<reference evidence="18" key="1">
    <citation type="journal article" date="2021" name="PeerJ">
        <title>Extensive microbial diversity within the chicken gut microbiome revealed by metagenomics and culture.</title>
        <authorList>
            <person name="Gilroy R."/>
            <person name="Ravi A."/>
            <person name="Getino M."/>
            <person name="Pursley I."/>
            <person name="Horton D.L."/>
            <person name="Alikhan N.F."/>
            <person name="Baker D."/>
            <person name="Gharbi K."/>
            <person name="Hall N."/>
            <person name="Watson M."/>
            <person name="Adriaenssens E.M."/>
            <person name="Foster-Nyarko E."/>
            <person name="Jarju S."/>
            <person name="Secka A."/>
            <person name="Antonio M."/>
            <person name="Oren A."/>
            <person name="Chaudhuri R.R."/>
            <person name="La Ragione R."/>
            <person name="Hildebrand F."/>
            <person name="Pallen M.J."/>
        </authorList>
    </citation>
    <scope>NUCLEOTIDE SEQUENCE</scope>
    <source>
        <strain evidence="18">23274</strain>
    </source>
</reference>
<dbReference type="AlphaFoldDB" id="A0A9D1UYJ1"/>
<dbReference type="NCBIfam" id="TIGR00473">
    <property type="entry name" value="pssA"/>
    <property type="match status" value="1"/>
</dbReference>
<evidence type="ECO:0000256" key="14">
    <source>
        <dbReference type="ARBA" id="ARBA00023264"/>
    </source>
</evidence>